<evidence type="ECO:0000259" key="3">
    <source>
        <dbReference type="Pfam" id="PF25221"/>
    </source>
</evidence>
<keyword evidence="1" id="KW-0472">Membrane</keyword>
<dbReference type="Proteomes" id="UP000317593">
    <property type="component" value="Unassembled WGS sequence"/>
</dbReference>
<evidence type="ECO:0000256" key="1">
    <source>
        <dbReference type="SAM" id="Phobius"/>
    </source>
</evidence>
<keyword evidence="1" id="KW-1133">Transmembrane helix</keyword>
<protein>
    <submittedName>
        <fullName evidence="4">Uncharacterized protein</fullName>
    </submittedName>
</protein>
<dbReference type="Pfam" id="PF13387">
    <property type="entry name" value="Lnb_N"/>
    <property type="match status" value="1"/>
</dbReference>
<organism evidence="4 5">
    <name type="scientific">Fodinibius sediminis</name>
    <dbReference type="NCBI Taxonomy" id="1214077"/>
    <lineage>
        <taxon>Bacteria</taxon>
        <taxon>Pseudomonadati</taxon>
        <taxon>Balneolota</taxon>
        <taxon>Balneolia</taxon>
        <taxon>Balneolales</taxon>
        <taxon>Balneolaceae</taxon>
        <taxon>Fodinibius</taxon>
    </lineage>
</organism>
<evidence type="ECO:0000259" key="2">
    <source>
        <dbReference type="Pfam" id="PF13387"/>
    </source>
</evidence>
<name>A0A521FI20_9BACT</name>
<evidence type="ECO:0000313" key="4">
    <source>
        <dbReference type="EMBL" id="SMO95220.1"/>
    </source>
</evidence>
<keyword evidence="5" id="KW-1185">Reference proteome</keyword>
<gene>
    <name evidence="4" type="ORF">SAMN06265218_1357</name>
</gene>
<dbReference type="OrthoDB" id="319167at2"/>
<evidence type="ECO:0000313" key="5">
    <source>
        <dbReference type="Proteomes" id="UP000317593"/>
    </source>
</evidence>
<feature type="domain" description="Lnb N-terminal periplasmic" evidence="2">
    <location>
        <begin position="34"/>
        <end position="184"/>
    </location>
</feature>
<feature type="transmembrane region" description="Helical" evidence="1">
    <location>
        <begin position="382"/>
        <end position="398"/>
    </location>
</feature>
<dbReference type="Pfam" id="PF25221">
    <property type="entry name" value="5TMH_Lnb"/>
    <property type="match status" value="1"/>
</dbReference>
<accession>A0A521FI20</accession>
<dbReference type="InterPro" id="IPR057436">
    <property type="entry name" value="5TMH_Lnb"/>
</dbReference>
<keyword evidence="1" id="KW-0812">Transmembrane</keyword>
<proteinExistence type="predicted"/>
<reference evidence="4 5" key="1">
    <citation type="submission" date="2017-05" db="EMBL/GenBank/DDBJ databases">
        <authorList>
            <person name="Varghese N."/>
            <person name="Submissions S."/>
        </authorList>
    </citation>
    <scope>NUCLEOTIDE SEQUENCE [LARGE SCALE GENOMIC DNA]</scope>
    <source>
        <strain evidence="4 5">DSM 21194</strain>
    </source>
</reference>
<sequence length="411" mass="47581">MKPPIVLNVNECFTYKKFCILLAIFFGGLTTPLWAQQAQLSSETKVSLITASPGDELYTIFGHTALRITDPVNDIDRTNNYGTFDFDTDGFYRKFALGNLKYFLSVNEYERAKQAYLKAGRTITEQRLNLSPEQIQQLFRYLQTNVRPENRYYSYEFFYDNCTTRVYDVINAVAGASIRFQKPLNPTKKSFRQFINHYLEPVPWTKFGINVLLGAPADRIPNGMQTLFLPDLLKERFANARMQQSDTSLALVAGQSVYVPANPATFTMPFITPAMAFWLLLGLLVPLSFIFHSRKTFWHWFDRFLFGVVGLIGVLILFLWLFSSYPSTKWNWNILWTLVAPLLLYGFLNIDKTSLGWATTFWIISSSAIIILVVTLIYVEPVFSVLPILLLMIYRGYMRLNFDYKEREFFV</sequence>
<feature type="transmembrane region" description="Helical" evidence="1">
    <location>
        <begin position="304"/>
        <end position="324"/>
    </location>
</feature>
<feature type="transmembrane region" description="Helical" evidence="1">
    <location>
        <begin position="270"/>
        <end position="292"/>
    </location>
</feature>
<dbReference type="AlphaFoldDB" id="A0A521FI20"/>
<feature type="domain" description="Lnb-like transmembrane" evidence="3">
    <location>
        <begin position="270"/>
        <end position="405"/>
    </location>
</feature>
<feature type="transmembrane region" description="Helical" evidence="1">
    <location>
        <begin position="355"/>
        <end position="376"/>
    </location>
</feature>
<dbReference type="InterPro" id="IPR025178">
    <property type="entry name" value="Lnb_N"/>
</dbReference>
<feature type="transmembrane region" description="Helical" evidence="1">
    <location>
        <begin position="330"/>
        <end position="348"/>
    </location>
</feature>
<dbReference type="EMBL" id="FXTH01000035">
    <property type="protein sequence ID" value="SMO95220.1"/>
    <property type="molecule type" value="Genomic_DNA"/>
</dbReference>